<gene>
    <name evidence="2" type="ORF">C4520_03370</name>
</gene>
<dbReference type="Pfam" id="PF01609">
    <property type="entry name" value="DDE_Tnp_1"/>
    <property type="match status" value="1"/>
</dbReference>
<protein>
    <submittedName>
        <fullName evidence="2">IS1634 family transposase</fullName>
    </submittedName>
</protein>
<dbReference type="NCBIfam" id="NF033559">
    <property type="entry name" value="transpos_IS1634"/>
    <property type="match status" value="1"/>
</dbReference>
<accession>A0A3A4P114</accession>
<dbReference type="PANTHER" id="PTHR34614:SF2">
    <property type="entry name" value="TRANSPOSASE IS4-LIKE DOMAIN-CONTAINING PROTEIN"/>
    <property type="match status" value="1"/>
</dbReference>
<dbReference type="PANTHER" id="PTHR34614">
    <property type="match status" value="1"/>
</dbReference>
<sequence>MYLRRRTRKKGGVEYESWALVESVRTAQGPRQRTVATIGKLPGLDKEERVGWEEIARILDGKPKAEADLFEKQEEIPPWATVDIKQVSVERLRHFGDVYLGLALWKRLGLEEFCKQQMGSNREEIPWSVMAAVLVLARFCAPSSDLRIAESWYGKTALDDLLGIPEDKVNDDRLYRALDRLLPYKDVLCAHLQRRYGELFGATFDFLFYDITSTYFEGTAERNEQARRGYSRDGRPDCVQVCIGLVVSREGLPLAFEVFDGNRADVTTVEDMVDYMEAKYGQAGRVWVMDRGMVSEENLEYLRRSKNRYLVGTSKSMLKRFERELLEWGWKEVQPGVEIKLCKSPEGTQETFILCRSHKPKDKEKAILGRFVTRLETGLAKLVKQADEGKIRQRYIAERRIGRLLERNSQAAPLFDVSVKEEGKGKNARLRIRVRKHDKRYEWASQAAGNYLLRTNWPVNDPHELWKTYIQLTQVEDAFRITKSDLRIRPLYHQRSDRTQSHILVCFLALALWRALEQWMLASGLGSAPRKLLEELREIRSLDVLLPTRESKTLRLRVVSTPPQCLKILLHQLRLPLPNRAKLIQNVVPQMAP</sequence>
<dbReference type="AlphaFoldDB" id="A0A3A4P114"/>
<organism evidence="2 3">
    <name type="scientific">Abyssobacteria bacterium (strain SURF_5)</name>
    <dbReference type="NCBI Taxonomy" id="2093360"/>
    <lineage>
        <taxon>Bacteria</taxon>
        <taxon>Pseudomonadati</taxon>
        <taxon>Candidatus Hydrogenedentota</taxon>
        <taxon>Candidatus Abyssobacteria</taxon>
    </lineage>
</organism>
<dbReference type="InterPro" id="IPR002559">
    <property type="entry name" value="Transposase_11"/>
</dbReference>
<dbReference type="SUPFAM" id="SSF53098">
    <property type="entry name" value="Ribonuclease H-like"/>
    <property type="match status" value="1"/>
</dbReference>
<dbReference type="Proteomes" id="UP000265882">
    <property type="component" value="Unassembled WGS sequence"/>
</dbReference>
<name>A0A3A4P114_ABYX5</name>
<dbReference type="GO" id="GO:0003677">
    <property type="term" value="F:DNA binding"/>
    <property type="evidence" value="ECO:0007669"/>
    <property type="project" value="InterPro"/>
</dbReference>
<evidence type="ECO:0000259" key="1">
    <source>
        <dbReference type="Pfam" id="PF01609"/>
    </source>
</evidence>
<proteinExistence type="predicted"/>
<dbReference type="EMBL" id="QZKU01000030">
    <property type="protein sequence ID" value="RJP24819.1"/>
    <property type="molecule type" value="Genomic_DNA"/>
</dbReference>
<dbReference type="InterPro" id="IPR047654">
    <property type="entry name" value="IS1634_transpos"/>
</dbReference>
<evidence type="ECO:0000313" key="3">
    <source>
        <dbReference type="Proteomes" id="UP000265882"/>
    </source>
</evidence>
<comment type="caution">
    <text evidence="2">The sequence shown here is derived from an EMBL/GenBank/DDBJ whole genome shotgun (WGS) entry which is preliminary data.</text>
</comment>
<dbReference type="InterPro" id="IPR012337">
    <property type="entry name" value="RNaseH-like_sf"/>
</dbReference>
<dbReference type="GO" id="GO:0004803">
    <property type="term" value="F:transposase activity"/>
    <property type="evidence" value="ECO:0007669"/>
    <property type="project" value="InterPro"/>
</dbReference>
<evidence type="ECO:0000313" key="2">
    <source>
        <dbReference type="EMBL" id="RJP24819.1"/>
    </source>
</evidence>
<reference evidence="2 3" key="1">
    <citation type="journal article" date="2017" name="ISME J.">
        <title>Energy and carbon metabolisms in a deep terrestrial subsurface fluid microbial community.</title>
        <authorList>
            <person name="Momper L."/>
            <person name="Jungbluth S.P."/>
            <person name="Lee M.D."/>
            <person name="Amend J.P."/>
        </authorList>
    </citation>
    <scope>NUCLEOTIDE SEQUENCE [LARGE SCALE GENOMIC DNA]</scope>
    <source>
        <strain evidence="2">SURF_5</strain>
    </source>
</reference>
<dbReference type="GO" id="GO:0006313">
    <property type="term" value="P:DNA transposition"/>
    <property type="evidence" value="ECO:0007669"/>
    <property type="project" value="InterPro"/>
</dbReference>
<feature type="domain" description="Transposase IS4-like" evidence="1">
    <location>
        <begin position="218"/>
        <end position="511"/>
    </location>
</feature>